<evidence type="ECO:0000313" key="10">
    <source>
        <dbReference type="Proteomes" id="UP001500449"/>
    </source>
</evidence>
<dbReference type="Proteomes" id="UP001500449">
    <property type="component" value="Unassembled WGS sequence"/>
</dbReference>
<reference evidence="9 10" key="1">
    <citation type="journal article" date="2019" name="Int. J. Syst. Evol. Microbiol.">
        <title>The Global Catalogue of Microorganisms (GCM) 10K type strain sequencing project: providing services to taxonomists for standard genome sequencing and annotation.</title>
        <authorList>
            <consortium name="The Broad Institute Genomics Platform"/>
            <consortium name="The Broad Institute Genome Sequencing Center for Infectious Disease"/>
            <person name="Wu L."/>
            <person name="Ma J."/>
        </authorList>
    </citation>
    <scope>NUCLEOTIDE SEQUENCE [LARGE SCALE GENOMIC DNA]</scope>
    <source>
        <strain evidence="9 10">JCM 16009</strain>
    </source>
</reference>
<feature type="transmembrane region" description="Helical" evidence="7">
    <location>
        <begin position="56"/>
        <end position="74"/>
    </location>
</feature>
<dbReference type="PRINTS" id="PR00173">
    <property type="entry name" value="EDTRNSPORT"/>
</dbReference>
<dbReference type="PROSITE" id="PS50850">
    <property type="entry name" value="MFS"/>
    <property type="match status" value="1"/>
</dbReference>
<feature type="transmembrane region" description="Helical" evidence="7">
    <location>
        <begin position="86"/>
        <end position="110"/>
    </location>
</feature>
<comment type="subcellular location">
    <subcellularLocation>
        <location evidence="1">Cell membrane</location>
        <topology evidence="1">Multi-pass membrane protein</topology>
    </subcellularLocation>
</comment>
<feature type="transmembrane region" description="Helical" evidence="7">
    <location>
        <begin position="19"/>
        <end position="44"/>
    </location>
</feature>
<dbReference type="Gene3D" id="1.20.1250.20">
    <property type="entry name" value="MFS general substrate transporter like domains"/>
    <property type="match status" value="2"/>
</dbReference>
<feature type="transmembrane region" description="Helical" evidence="7">
    <location>
        <begin position="316"/>
        <end position="339"/>
    </location>
</feature>
<evidence type="ECO:0000256" key="7">
    <source>
        <dbReference type="SAM" id="Phobius"/>
    </source>
</evidence>
<dbReference type="SUPFAM" id="SSF103473">
    <property type="entry name" value="MFS general substrate transporter"/>
    <property type="match status" value="2"/>
</dbReference>
<keyword evidence="10" id="KW-1185">Reference proteome</keyword>
<name>A0ABN2MV42_9PSEU</name>
<feature type="transmembrane region" description="Helical" evidence="7">
    <location>
        <begin position="371"/>
        <end position="394"/>
    </location>
</feature>
<proteinExistence type="predicted"/>
<evidence type="ECO:0000313" key="9">
    <source>
        <dbReference type="EMBL" id="GAA1838307.1"/>
    </source>
</evidence>
<evidence type="ECO:0000256" key="1">
    <source>
        <dbReference type="ARBA" id="ARBA00004651"/>
    </source>
</evidence>
<feature type="transmembrane region" description="Helical" evidence="7">
    <location>
        <begin position="116"/>
        <end position="135"/>
    </location>
</feature>
<organism evidence="9 10">
    <name type="scientific">Pseudonocardia ailaonensis</name>
    <dbReference type="NCBI Taxonomy" id="367279"/>
    <lineage>
        <taxon>Bacteria</taxon>
        <taxon>Bacillati</taxon>
        <taxon>Actinomycetota</taxon>
        <taxon>Actinomycetes</taxon>
        <taxon>Pseudonocardiales</taxon>
        <taxon>Pseudonocardiaceae</taxon>
        <taxon>Pseudonocardia</taxon>
    </lineage>
</organism>
<gene>
    <name evidence="9" type="ORF">GCM10009836_16560</name>
</gene>
<sequence length="602" mass="62015">MTEAPSTAGGSAQGWTARLVVSTILLAMVLEALGLGATMVSIGLPSILKEFPTTQGGWLTTAYFLTGAISAPLLGRAADLYGKRRVLLVTMAVSGVGAMLCALAPTFGVLVLGRALQGPILATLSLIPSLIRDVFPPKQATLASSVVITGLGLFSLFTPLLVGWLVLVGGFRGMFWFDVVWTFALCIAIRLVLPESSLRRAARLDVLGGTLLTLGVGAVLLYVSMGRTWGWISPVGLLLLAGGALLLVAFFRHARRAEDPIVNLALFRRKPLVFVAFGGAIAYGISITISQVLPLLALTPRQAGVTYGLGLTTFQYAGIGTPQALAQVAAGLLLGFLVGRGRHPRLFLCIGLGVYVVGAAAIILLNGSFLGLALAALVIGFAGGLTTASVPNLVMRATPAGDQGSTAGAVQLCQTGFSAITPIVMFAVLAPTATVFPGGGVVYGESGFRTWLVVAAVMALVALVIGVTGAARAPGGGDRRARRRAATGRRVPCGRRTHAGGRHPDRLTSGCARPARAGALPHRSQEAGPWPRHPPSRPTSSSSAPARPGSTAPTARGSAACAPRSSTRCRSAAARSPRCTRRRRSGTSPPSPGRGAARSSLP</sequence>
<keyword evidence="4 7" id="KW-1133">Transmembrane helix</keyword>
<feature type="compositionally biased region" description="Low complexity" evidence="6">
    <location>
        <begin position="593"/>
        <end position="602"/>
    </location>
</feature>
<evidence type="ECO:0000256" key="3">
    <source>
        <dbReference type="ARBA" id="ARBA00022692"/>
    </source>
</evidence>
<feature type="transmembrane region" description="Helical" evidence="7">
    <location>
        <begin position="272"/>
        <end position="296"/>
    </location>
</feature>
<dbReference type="InterPro" id="IPR036259">
    <property type="entry name" value="MFS_trans_sf"/>
</dbReference>
<feature type="transmembrane region" description="Helical" evidence="7">
    <location>
        <begin position="142"/>
        <end position="167"/>
    </location>
</feature>
<dbReference type="PANTHER" id="PTHR42718:SF9">
    <property type="entry name" value="MAJOR FACILITATOR SUPERFAMILY MULTIDRUG TRANSPORTER MFSC"/>
    <property type="match status" value="1"/>
</dbReference>
<dbReference type="InterPro" id="IPR020846">
    <property type="entry name" value="MFS_dom"/>
</dbReference>
<protein>
    <recommendedName>
        <fullName evidence="8">Major facilitator superfamily (MFS) profile domain-containing protein</fullName>
    </recommendedName>
</protein>
<feature type="transmembrane region" description="Helical" evidence="7">
    <location>
        <begin position="406"/>
        <end position="430"/>
    </location>
</feature>
<keyword evidence="5 7" id="KW-0472">Membrane</keyword>
<keyword evidence="2" id="KW-0813">Transport</keyword>
<dbReference type="PANTHER" id="PTHR42718">
    <property type="entry name" value="MAJOR FACILITATOR SUPERFAMILY MULTIDRUG TRANSPORTER MFSC"/>
    <property type="match status" value="1"/>
</dbReference>
<feature type="compositionally biased region" description="Low complexity" evidence="6">
    <location>
        <begin position="538"/>
        <end position="577"/>
    </location>
</feature>
<comment type="caution">
    <text evidence="9">The sequence shown here is derived from an EMBL/GenBank/DDBJ whole genome shotgun (WGS) entry which is preliminary data.</text>
</comment>
<feature type="transmembrane region" description="Helical" evidence="7">
    <location>
        <begin position="346"/>
        <end position="365"/>
    </location>
</feature>
<keyword evidence="3 7" id="KW-0812">Transmembrane</keyword>
<evidence type="ECO:0000256" key="4">
    <source>
        <dbReference type="ARBA" id="ARBA00022989"/>
    </source>
</evidence>
<feature type="region of interest" description="Disordered" evidence="6">
    <location>
        <begin position="471"/>
        <end position="602"/>
    </location>
</feature>
<feature type="transmembrane region" description="Helical" evidence="7">
    <location>
        <begin position="205"/>
        <end position="225"/>
    </location>
</feature>
<feature type="transmembrane region" description="Helical" evidence="7">
    <location>
        <begin position="231"/>
        <end position="251"/>
    </location>
</feature>
<evidence type="ECO:0000256" key="6">
    <source>
        <dbReference type="SAM" id="MobiDB-lite"/>
    </source>
</evidence>
<evidence type="ECO:0000259" key="8">
    <source>
        <dbReference type="PROSITE" id="PS50850"/>
    </source>
</evidence>
<evidence type="ECO:0000256" key="2">
    <source>
        <dbReference type="ARBA" id="ARBA00022448"/>
    </source>
</evidence>
<dbReference type="EMBL" id="BAAAQK010000004">
    <property type="protein sequence ID" value="GAA1838307.1"/>
    <property type="molecule type" value="Genomic_DNA"/>
</dbReference>
<accession>A0ABN2MV42</accession>
<dbReference type="InterPro" id="IPR011701">
    <property type="entry name" value="MFS"/>
</dbReference>
<feature type="transmembrane region" description="Helical" evidence="7">
    <location>
        <begin position="173"/>
        <end position="193"/>
    </location>
</feature>
<feature type="domain" description="Major facilitator superfamily (MFS) profile" evidence="8">
    <location>
        <begin position="20"/>
        <end position="473"/>
    </location>
</feature>
<dbReference type="Pfam" id="PF07690">
    <property type="entry name" value="MFS_1"/>
    <property type="match status" value="1"/>
</dbReference>
<feature type="compositionally biased region" description="Basic residues" evidence="6">
    <location>
        <begin position="480"/>
        <end position="501"/>
    </location>
</feature>
<feature type="transmembrane region" description="Helical" evidence="7">
    <location>
        <begin position="450"/>
        <end position="473"/>
    </location>
</feature>
<evidence type="ECO:0000256" key="5">
    <source>
        <dbReference type="ARBA" id="ARBA00023136"/>
    </source>
</evidence>